<evidence type="ECO:0008006" key="4">
    <source>
        <dbReference type="Google" id="ProtNLM"/>
    </source>
</evidence>
<dbReference type="EMBL" id="CP036349">
    <property type="protein sequence ID" value="QDV73771.1"/>
    <property type="molecule type" value="Genomic_DNA"/>
</dbReference>
<dbReference type="KEGG" id="bmei:Spa11_19700"/>
<keyword evidence="1" id="KW-1133">Transmembrane helix</keyword>
<dbReference type="Proteomes" id="UP000316426">
    <property type="component" value="Chromosome"/>
</dbReference>
<reference evidence="2 3" key="1">
    <citation type="submission" date="2019-02" db="EMBL/GenBank/DDBJ databases">
        <title>Deep-cultivation of Planctomycetes and their phenomic and genomic characterization uncovers novel biology.</title>
        <authorList>
            <person name="Wiegand S."/>
            <person name="Jogler M."/>
            <person name="Boedeker C."/>
            <person name="Pinto D."/>
            <person name="Vollmers J."/>
            <person name="Rivas-Marin E."/>
            <person name="Kohn T."/>
            <person name="Peeters S.H."/>
            <person name="Heuer A."/>
            <person name="Rast P."/>
            <person name="Oberbeckmann S."/>
            <person name="Bunk B."/>
            <person name="Jeske O."/>
            <person name="Meyerdierks A."/>
            <person name="Storesund J.E."/>
            <person name="Kallscheuer N."/>
            <person name="Luecker S."/>
            <person name="Lage O.M."/>
            <person name="Pohl T."/>
            <person name="Merkel B.J."/>
            <person name="Hornburger P."/>
            <person name="Mueller R.-W."/>
            <person name="Bruemmer F."/>
            <person name="Labrenz M."/>
            <person name="Spormann A.M."/>
            <person name="Op den Camp H."/>
            <person name="Overmann J."/>
            <person name="Amann R."/>
            <person name="Jetten M.S.M."/>
            <person name="Mascher T."/>
            <person name="Medema M.H."/>
            <person name="Devos D.P."/>
            <person name="Kaster A.-K."/>
            <person name="Ovreas L."/>
            <person name="Rohde M."/>
            <person name="Galperin M.Y."/>
            <person name="Jogler C."/>
        </authorList>
    </citation>
    <scope>NUCLEOTIDE SEQUENCE [LARGE SCALE GENOMIC DNA]</scope>
    <source>
        <strain evidence="2 3">Spa11</strain>
    </source>
</reference>
<name>A0A518K7J7_9BACT</name>
<accession>A0A518K7J7</accession>
<organism evidence="2 3">
    <name type="scientific">Botrimarina mediterranea</name>
    <dbReference type="NCBI Taxonomy" id="2528022"/>
    <lineage>
        <taxon>Bacteria</taxon>
        <taxon>Pseudomonadati</taxon>
        <taxon>Planctomycetota</taxon>
        <taxon>Planctomycetia</taxon>
        <taxon>Pirellulales</taxon>
        <taxon>Lacipirellulaceae</taxon>
        <taxon>Botrimarina</taxon>
    </lineage>
</organism>
<evidence type="ECO:0000313" key="3">
    <source>
        <dbReference type="Proteomes" id="UP000316426"/>
    </source>
</evidence>
<feature type="transmembrane region" description="Helical" evidence="1">
    <location>
        <begin position="7"/>
        <end position="24"/>
    </location>
</feature>
<dbReference type="RefSeq" id="WP_145111339.1">
    <property type="nucleotide sequence ID" value="NZ_CP036349.1"/>
</dbReference>
<feature type="transmembrane region" description="Helical" evidence="1">
    <location>
        <begin position="30"/>
        <end position="46"/>
    </location>
</feature>
<keyword evidence="1" id="KW-0472">Membrane</keyword>
<keyword evidence="1" id="KW-0812">Transmembrane</keyword>
<dbReference type="AlphaFoldDB" id="A0A518K7J7"/>
<evidence type="ECO:0000256" key="1">
    <source>
        <dbReference type="SAM" id="Phobius"/>
    </source>
</evidence>
<evidence type="ECO:0000313" key="2">
    <source>
        <dbReference type="EMBL" id="QDV73771.1"/>
    </source>
</evidence>
<protein>
    <recommendedName>
        <fullName evidence="4">DUF2933 domain-containing protein</fullName>
    </recommendedName>
</protein>
<gene>
    <name evidence="2" type="ORF">Spa11_19700</name>
</gene>
<sequence length="69" mass="7965">MKHFLHMLIGCGLPMLLIFVLPLFGVSEGITLTVFIVLMLVCHLLMKRGHMTAHSEQQSKHQEHRREQT</sequence>
<proteinExistence type="predicted"/>
<keyword evidence="3" id="KW-1185">Reference proteome</keyword>